<keyword evidence="5 15" id="KW-0723">Serine/threonine-protein kinase</keyword>
<dbReference type="InterPro" id="IPR050117">
    <property type="entry name" value="MAPK"/>
</dbReference>
<evidence type="ECO:0000256" key="14">
    <source>
        <dbReference type="PROSITE-ProRule" id="PRU10141"/>
    </source>
</evidence>
<dbReference type="SMART" id="SM00931">
    <property type="entry name" value="NOSIC"/>
    <property type="match status" value="1"/>
</dbReference>
<dbReference type="FunFam" id="3.30.200.20:FF:000046">
    <property type="entry name" value="Mitogen-activated protein kinase"/>
    <property type="match status" value="1"/>
</dbReference>
<evidence type="ECO:0000256" key="11">
    <source>
        <dbReference type="ARBA" id="ARBA00023242"/>
    </source>
</evidence>
<dbReference type="Gene3D" id="3.30.200.20">
    <property type="entry name" value="Phosphorylase Kinase, domain 1"/>
    <property type="match status" value="1"/>
</dbReference>
<dbReference type="PROSITE" id="PS00107">
    <property type="entry name" value="PROTEIN_KINASE_ATP"/>
    <property type="match status" value="1"/>
</dbReference>
<keyword evidence="11" id="KW-0539">Nucleus</keyword>
<dbReference type="Pfam" id="PF08156">
    <property type="entry name" value="NOP5NT"/>
    <property type="match status" value="1"/>
</dbReference>
<dbReference type="Gene3D" id="1.10.510.10">
    <property type="entry name" value="Transferase(Phosphotransferase) domain 1"/>
    <property type="match status" value="1"/>
</dbReference>
<comment type="cofactor">
    <cofactor evidence="15">
        <name>Mg(2+)</name>
        <dbReference type="ChEBI" id="CHEBI:18420"/>
    </cofactor>
</comment>
<dbReference type="InterPro" id="IPR008271">
    <property type="entry name" value="Ser/Thr_kinase_AS"/>
</dbReference>
<dbReference type="PANTHER" id="PTHR24055">
    <property type="entry name" value="MITOGEN-ACTIVATED PROTEIN KINASE"/>
    <property type="match status" value="1"/>
</dbReference>
<feature type="domain" description="Protein kinase" evidence="16">
    <location>
        <begin position="247"/>
        <end position="535"/>
    </location>
</feature>
<dbReference type="InterPro" id="IPR017441">
    <property type="entry name" value="Protein_kinase_ATP_BS"/>
</dbReference>
<evidence type="ECO:0000313" key="18">
    <source>
        <dbReference type="Proteomes" id="UP001346149"/>
    </source>
</evidence>
<dbReference type="EC" id="2.7.11.24" evidence="3 15"/>
<keyword evidence="6" id="KW-0597">Phosphoprotein</keyword>
<comment type="activity regulation">
    <text evidence="15">Activated by threonine and tyrosine phosphorylation.</text>
</comment>
<dbReference type="PROSITE" id="PS01351">
    <property type="entry name" value="MAPK"/>
    <property type="match status" value="1"/>
</dbReference>
<dbReference type="Proteomes" id="UP001346149">
    <property type="component" value="Unassembled WGS sequence"/>
</dbReference>
<sequence>EKDVTGQDRMLVLFETPAGFGLFKLLDEGKLSTVDDLSKDFSSAESAKKVVKLKAFSKFHNTAEALKATTCLIESRPYKGLRKFLKYHCDGETLGIADSKLGNAIKDMLQIECVHNSAVMELMPGLRSQLAELITGLAVQDSCYPVDTMIIQAVGLLDDLAKELNTYAMRVREWYGWHFPELAKMVQDNILYAKTLKMTSNPANSAKLDFSEMASLVKFVVPPKGFEQKGKNYYEIWKIIFEIDDRYIPIKPVGRGSYGVVCSAYDQKTGEEVAIKKISNLFSAPCTAVRTLREIMILRQMRHGNVISLKKVMLPAKKTNFKDVYLVYELMETDLHDIISSGQPLSKHQIQYFIFQILCGLKYLHSANILHRDLKPANILVNRNCDLKICDFGLARASARDEYEFMTEYVVTRWYRAPELLLCNYNYGPAIDVWSVGCIFAEILGRKPFFPGVNSMDQLKLIISVLGKPGEDDIALLQSFRSRQFIRSLPYVRSIPLSSFLPSIDPLALDLLEKMLVFNPNKRITVLEALQHPYLTGLYNPEIEGTSPADVNVNLEEGTKESIIREMLWSEMLYFQ</sequence>
<dbReference type="InterPro" id="IPR000719">
    <property type="entry name" value="Prot_kinase_dom"/>
</dbReference>
<protein>
    <recommendedName>
        <fullName evidence="3 15">Mitogen-activated protein kinase</fullName>
        <ecNumber evidence="3 15">2.7.11.24</ecNumber>
    </recommendedName>
</protein>
<dbReference type="PROSITE" id="PS00108">
    <property type="entry name" value="PROTEIN_KINASE_ST"/>
    <property type="match status" value="1"/>
</dbReference>
<evidence type="ECO:0000259" key="16">
    <source>
        <dbReference type="PROSITE" id="PS50011"/>
    </source>
</evidence>
<evidence type="ECO:0000256" key="15">
    <source>
        <dbReference type="RuleBase" id="RU361165"/>
    </source>
</evidence>
<comment type="caution">
    <text evidence="17">The sequence shown here is derived from an EMBL/GenBank/DDBJ whole genome shotgun (WGS) entry which is preliminary data.</text>
</comment>
<dbReference type="GO" id="GO:0005524">
    <property type="term" value="F:ATP binding"/>
    <property type="evidence" value="ECO:0007669"/>
    <property type="project" value="UniProtKB-UniRule"/>
</dbReference>
<keyword evidence="9 15" id="KW-0418">Kinase</keyword>
<comment type="similarity">
    <text evidence="2">Belongs to the protein kinase superfamily. CMGC Ser/Thr protein kinase family. MAP kinase subfamily.</text>
</comment>
<keyword evidence="4" id="KW-0690">Ribosome biogenesis</keyword>
<dbReference type="SMART" id="SM00220">
    <property type="entry name" value="S_TKc"/>
    <property type="match status" value="1"/>
</dbReference>
<comment type="subcellular location">
    <subcellularLocation>
        <location evidence="1">Nucleus</location>
        <location evidence="1">Nucleolus</location>
    </subcellularLocation>
</comment>
<feature type="binding site" evidence="14">
    <location>
        <position position="277"/>
    </location>
    <ligand>
        <name>ATP</name>
        <dbReference type="ChEBI" id="CHEBI:30616"/>
    </ligand>
</feature>
<dbReference type="SUPFAM" id="SSF89124">
    <property type="entry name" value="Nop domain"/>
    <property type="match status" value="1"/>
</dbReference>
<gene>
    <name evidence="17" type="ORF">SAY86_005499</name>
</gene>
<dbReference type="GO" id="GO:0005730">
    <property type="term" value="C:nucleolus"/>
    <property type="evidence" value="ECO:0007669"/>
    <property type="project" value="UniProtKB-SubCell"/>
</dbReference>
<evidence type="ECO:0000256" key="6">
    <source>
        <dbReference type="ARBA" id="ARBA00022553"/>
    </source>
</evidence>
<accession>A0AAN7L8Y9</accession>
<keyword evidence="18" id="KW-1185">Reference proteome</keyword>
<evidence type="ECO:0000256" key="1">
    <source>
        <dbReference type="ARBA" id="ARBA00004604"/>
    </source>
</evidence>
<comment type="catalytic activity">
    <reaction evidence="13">
        <text>L-seryl-[protein] + ATP = O-phospho-L-seryl-[protein] + ADP + H(+)</text>
        <dbReference type="Rhea" id="RHEA:17989"/>
        <dbReference type="Rhea" id="RHEA-COMP:9863"/>
        <dbReference type="Rhea" id="RHEA-COMP:11604"/>
        <dbReference type="ChEBI" id="CHEBI:15378"/>
        <dbReference type="ChEBI" id="CHEBI:29999"/>
        <dbReference type="ChEBI" id="CHEBI:30616"/>
        <dbReference type="ChEBI" id="CHEBI:83421"/>
        <dbReference type="ChEBI" id="CHEBI:456216"/>
        <dbReference type="EC" id="2.7.11.24"/>
    </reaction>
</comment>
<dbReference type="GO" id="GO:0042254">
    <property type="term" value="P:ribosome biogenesis"/>
    <property type="evidence" value="ECO:0007669"/>
    <property type="project" value="UniProtKB-KW"/>
</dbReference>
<evidence type="ECO:0000313" key="17">
    <source>
        <dbReference type="EMBL" id="KAK4776811.1"/>
    </source>
</evidence>
<evidence type="ECO:0000256" key="8">
    <source>
        <dbReference type="ARBA" id="ARBA00022741"/>
    </source>
</evidence>
<dbReference type="InterPro" id="IPR036070">
    <property type="entry name" value="Nop_dom_sf"/>
</dbReference>
<dbReference type="AlphaFoldDB" id="A0AAN7L8Y9"/>
<dbReference type="InterPro" id="IPR012976">
    <property type="entry name" value="NOSIC"/>
</dbReference>
<dbReference type="EMBL" id="JAXQNO010000018">
    <property type="protein sequence ID" value="KAK4776811.1"/>
    <property type="molecule type" value="Genomic_DNA"/>
</dbReference>
<dbReference type="PROSITE" id="PS50011">
    <property type="entry name" value="PROTEIN_KINASE_DOM"/>
    <property type="match status" value="1"/>
</dbReference>
<reference evidence="17 18" key="1">
    <citation type="journal article" date="2023" name="Hortic Res">
        <title>Pangenome of water caltrop reveals structural variations and asymmetric subgenome divergence after allopolyploidization.</title>
        <authorList>
            <person name="Zhang X."/>
            <person name="Chen Y."/>
            <person name="Wang L."/>
            <person name="Yuan Y."/>
            <person name="Fang M."/>
            <person name="Shi L."/>
            <person name="Lu R."/>
            <person name="Comes H.P."/>
            <person name="Ma Y."/>
            <person name="Chen Y."/>
            <person name="Huang G."/>
            <person name="Zhou Y."/>
            <person name="Zheng Z."/>
            <person name="Qiu Y."/>
        </authorList>
    </citation>
    <scope>NUCLEOTIDE SEQUENCE [LARGE SCALE GENOMIC DNA]</scope>
    <source>
        <strain evidence="17">F231</strain>
    </source>
</reference>
<dbReference type="InterPro" id="IPR003527">
    <property type="entry name" value="MAP_kinase_CS"/>
</dbReference>
<dbReference type="SUPFAM" id="SSF56112">
    <property type="entry name" value="Protein kinase-like (PK-like)"/>
    <property type="match status" value="1"/>
</dbReference>
<dbReference type="GO" id="GO:0004707">
    <property type="term" value="F:MAP kinase activity"/>
    <property type="evidence" value="ECO:0007669"/>
    <property type="project" value="UniProtKB-EC"/>
</dbReference>
<dbReference type="InterPro" id="IPR011009">
    <property type="entry name" value="Kinase-like_dom_sf"/>
</dbReference>
<keyword evidence="8 14" id="KW-0547">Nucleotide-binding</keyword>
<keyword evidence="7 15" id="KW-0808">Transferase</keyword>
<dbReference type="InterPro" id="IPR002687">
    <property type="entry name" value="Nop_dom"/>
</dbReference>
<organism evidence="17 18">
    <name type="scientific">Trapa natans</name>
    <name type="common">Water chestnut</name>
    <dbReference type="NCBI Taxonomy" id="22666"/>
    <lineage>
        <taxon>Eukaryota</taxon>
        <taxon>Viridiplantae</taxon>
        <taxon>Streptophyta</taxon>
        <taxon>Embryophyta</taxon>
        <taxon>Tracheophyta</taxon>
        <taxon>Spermatophyta</taxon>
        <taxon>Magnoliopsida</taxon>
        <taxon>eudicotyledons</taxon>
        <taxon>Gunneridae</taxon>
        <taxon>Pentapetalae</taxon>
        <taxon>rosids</taxon>
        <taxon>malvids</taxon>
        <taxon>Myrtales</taxon>
        <taxon>Lythraceae</taxon>
        <taxon>Trapa</taxon>
    </lineage>
</organism>
<keyword evidence="15" id="KW-0460">Magnesium</keyword>
<evidence type="ECO:0000256" key="10">
    <source>
        <dbReference type="ARBA" id="ARBA00022840"/>
    </source>
</evidence>
<evidence type="ECO:0000256" key="12">
    <source>
        <dbReference type="ARBA" id="ARBA00047592"/>
    </source>
</evidence>
<dbReference type="FunFam" id="1.10.510.10:FF:000040">
    <property type="entry name" value="Mitogen-activated protein kinase"/>
    <property type="match status" value="1"/>
</dbReference>
<proteinExistence type="inferred from homology"/>
<evidence type="ECO:0000256" key="3">
    <source>
        <dbReference type="ARBA" id="ARBA00012411"/>
    </source>
</evidence>
<name>A0AAN7L8Y9_TRANT</name>
<dbReference type="InterPro" id="IPR012974">
    <property type="entry name" value="NOP58/56_N"/>
</dbReference>
<dbReference type="Pfam" id="PF00069">
    <property type="entry name" value="Pkinase"/>
    <property type="match status" value="1"/>
</dbReference>
<evidence type="ECO:0000256" key="5">
    <source>
        <dbReference type="ARBA" id="ARBA00022527"/>
    </source>
</evidence>
<evidence type="ECO:0000256" key="2">
    <source>
        <dbReference type="ARBA" id="ARBA00008832"/>
    </source>
</evidence>
<evidence type="ECO:0000256" key="9">
    <source>
        <dbReference type="ARBA" id="ARBA00022777"/>
    </source>
</evidence>
<comment type="catalytic activity">
    <reaction evidence="12 15">
        <text>L-threonyl-[protein] + ATP = O-phospho-L-threonyl-[protein] + ADP + H(+)</text>
        <dbReference type="Rhea" id="RHEA:46608"/>
        <dbReference type="Rhea" id="RHEA-COMP:11060"/>
        <dbReference type="Rhea" id="RHEA-COMP:11605"/>
        <dbReference type="ChEBI" id="CHEBI:15378"/>
        <dbReference type="ChEBI" id="CHEBI:30013"/>
        <dbReference type="ChEBI" id="CHEBI:30616"/>
        <dbReference type="ChEBI" id="CHEBI:61977"/>
        <dbReference type="ChEBI" id="CHEBI:456216"/>
        <dbReference type="EC" id="2.7.11.24"/>
    </reaction>
</comment>
<dbReference type="Pfam" id="PF01798">
    <property type="entry name" value="Nop"/>
    <property type="match status" value="1"/>
</dbReference>
<feature type="non-terminal residue" evidence="17">
    <location>
        <position position="1"/>
    </location>
</feature>
<keyword evidence="10 14" id="KW-0067">ATP-binding</keyword>
<evidence type="ECO:0000256" key="7">
    <source>
        <dbReference type="ARBA" id="ARBA00022679"/>
    </source>
</evidence>
<evidence type="ECO:0000256" key="4">
    <source>
        <dbReference type="ARBA" id="ARBA00022517"/>
    </source>
</evidence>
<evidence type="ECO:0000256" key="13">
    <source>
        <dbReference type="ARBA" id="ARBA00048312"/>
    </source>
</evidence>
<dbReference type="Gene3D" id="1.10.287.4070">
    <property type="match status" value="1"/>
</dbReference>
<comment type="similarity">
    <text evidence="15">Belongs to the protein kinase superfamily. Ser/Thr protein kinase family. MAP kinase subfamily.</text>
</comment>